<keyword evidence="3" id="KW-1185">Reference proteome</keyword>
<dbReference type="Proteomes" id="UP001244787">
    <property type="component" value="Unassembled WGS sequence"/>
</dbReference>
<feature type="transmembrane region" description="Helical" evidence="1">
    <location>
        <begin position="42"/>
        <end position="59"/>
    </location>
</feature>
<evidence type="ECO:0000256" key="1">
    <source>
        <dbReference type="SAM" id="Phobius"/>
    </source>
</evidence>
<gene>
    <name evidence="2" type="ORF">QRD02_07130</name>
</gene>
<feature type="transmembrane region" description="Helical" evidence="1">
    <location>
        <begin position="12"/>
        <end position="36"/>
    </location>
</feature>
<evidence type="ECO:0000313" key="3">
    <source>
        <dbReference type="Proteomes" id="UP001244787"/>
    </source>
</evidence>
<evidence type="ECO:0008006" key="4">
    <source>
        <dbReference type="Google" id="ProtNLM"/>
    </source>
</evidence>
<dbReference type="EMBL" id="JAUGQQ010000003">
    <property type="protein sequence ID" value="MDN3724150.1"/>
    <property type="molecule type" value="Genomic_DNA"/>
</dbReference>
<keyword evidence="1" id="KW-0472">Membrane</keyword>
<comment type="caution">
    <text evidence="2">The sequence shown here is derived from an EMBL/GenBank/DDBJ whole genome shotgun (WGS) entry which is preliminary data.</text>
</comment>
<dbReference type="RefSeq" id="WP_290254243.1">
    <property type="nucleotide sequence ID" value="NZ_JAUGQQ010000003.1"/>
</dbReference>
<name>A0ABT8DJS2_9FLAO</name>
<protein>
    <recommendedName>
        <fullName evidence="4">Lmo0937 family membrane protein</fullName>
    </recommendedName>
</protein>
<sequence length="70" mass="8034">MMFKFTSNKKTITLELMLTLFLNILWITIIGGWIVILTLFEHGITVHLLVLLAAIIYVLKLMQEELTKSG</sequence>
<organism evidence="2 3">
    <name type="scientific">Aequorivita aurantiaca</name>
    <dbReference type="NCBI Taxonomy" id="3053356"/>
    <lineage>
        <taxon>Bacteria</taxon>
        <taxon>Pseudomonadati</taxon>
        <taxon>Bacteroidota</taxon>
        <taxon>Flavobacteriia</taxon>
        <taxon>Flavobacteriales</taxon>
        <taxon>Flavobacteriaceae</taxon>
        <taxon>Aequorivita</taxon>
    </lineage>
</organism>
<keyword evidence="1" id="KW-1133">Transmembrane helix</keyword>
<evidence type="ECO:0000313" key="2">
    <source>
        <dbReference type="EMBL" id="MDN3724150.1"/>
    </source>
</evidence>
<reference evidence="2 3" key="1">
    <citation type="submission" date="2023-06" db="EMBL/GenBank/DDBJ databases">
        <authorList>
            <person name="Ye Y.-Q."/>
            <person name="Du Z.-J."/>
        </authorList>
    </citation>
    <scope>NUCLEOTIDE SEQUENCE [LARGE SCALE GENOMIC DNA]</scope>
    <source>
        <strain evidence="2 3">SDUM287046</strain>
    </source>
</reference>
<keyword evidence="1" id="KW-0812">Transmembrane</keyword>
<accession>A0ABT8DJS2</accession>
<proteinExistence type="predicted"/>